<name>A0A438CPG9_VITVI</name>
<dbReference type="Proteomes" id="UP000288805">
    <property type="component" value="Unassembled WGS sequence"/>
</dbReference>
<comment type="caution">
    <text evidence="2">The sequence shown here is derived from an EMBL/GenBank/DDBJ whole genome shotgun (WGS) entry which is preliminary data.</text>
</comment>
<reference evidence="2 3" key="1">
    <citation type="journal article" date="2018" name="PLoS Genet.">
        <title>Population sequencing reveals clonal diversity and ancestral inbreeding in the grapevine cultivar Chardonnay.</title>
        <authorList>
            <person name="Roach M.J."/>
            <person name="Johnson D.L."/>
            <person name="Bohlmann J."/>
            <person name="van Vuuren H.J."/>
            <person name="Jones S.J."/>
            <person name="Pretorius I.S."/>
            <person name="Schmidt S.A."/>
            <person name="Borneman A.R."/>
        </authorList>
    </citation>
    <scope>NUCLEOTIDE SEQUENCE [LARGE SCALE GENOMIC DNA]</scope>
    <source>
        <strain evidence="3">cv. Chardonnay</strain>
        <tissue evidence="2">Leaf</tissue>
    </source>
</reference>
<organism evidence="2 3">
    <name type="scientific">Vitis vinifera</name>
    <name type="common">Grape</name>
    <dbReference type="NCBI Taxonomy" id="29760"/>
    <lineage>
        <taxon>Eukaryota</taxon>
        <taxon>Viridiplantae</taxon>
        <taxon>Streptophyta</taxon>
        <taxon>Embryophyta</taxon>
        <taxon>Tracheophyta</taxon>
        <taxon>Spermatophyta</taxon>
        <taxon>Magnoliopsida</taxon>
        <taxon>eudicotyledons</taxon>
        <taxon>Gunneridae</taxon>
        <taxon>Pentapetalae</taxon>
        <taxon>rosids</taxon>
        <taxon>Vitales</taxon>
        <taxon>Vitaceae</taxon>
        <taxon>Viteae</taxon>
        <taxon>Vitis</taxon>
    </lineage>
</organism>
<sequence length="198" mass="21305">MEDGGLPQSGPLPNTHLKSCVKVGRPTLESHKGPVVGRHTVEDPLEPRACEGCREEIWGCPNEADLGLQQALSPLTPKTRRLTDEALMEEASRYIGSLSRPFFSLGKRVLSSSSSLSGLDGLFDATEGGGGLRSVGLANERTEEGTEVVLDRAPQEMMEKGDEGGGLSWQSSCLVKFSRCLGMPTEGFEGEILFLLKE</sequence>
<feature type="compositionally biased region" description="Basic and acidic residues" evidence="1">
    <location>
        <begin position="140"/>
        <end position="153"/>
    </location>
</feature>
<feature type="region of interest" description="Disordered" evidence="1">
    <location>
        <begin position="133"/>
        <end position="153"/>
    </location>
</feature>
<evidence type="ECO:0000256" key="1">
    <source>
        <dbReference type="SAM" id="MobiDB-lite"/>
    </source>
</evidence>
<evidence type="ECO:0000313" key="2">
    <source>
        <dbReference type="EMBL" id="RVW25096.1"/>
    </source>
</evidence>
<accession>A0A438CPG9</accession>
<dbReference type="AlphaFoldDB" id="A0A438CPG9"/>
<gene>
    <name evidence="2" type="ORF">CK203_113756</name>
</gene>
<dbReference type="EMBL" id="QGNW01002136">
    <property type="protein sequence ID" value="RVW25096.1"/>
    <property type="molecule type" value="Genomic_DNA"/>
</dbReference>
<protein>
    <submittedName>
        <fullName evidence="2">Uncharacterized protein</fullName>
    </submittedName>
</protein>
<proteinExistence type="predicted"/>
<evidence type="ECO:0000313" key="3">
    <source>
        <dbReference type="Proteomes" id="UP000288805"/>
    </source>
</evidence>